<dbReference type="InterPro" id="IPR024395">
    <property type="entry name" value="CLASP_N_dom"/>
</dbReference>
<feature type="domain" description="CLASP N-terminal" evidence="2">
    <location>
        <begin position="94"/>
        <end position="252"/>
    </location>
</feature>
<gene>
    <name evidence="3" type="ORF">IV203_028704</name>
</gene>
<feature type="compositionally biased region" description="Basic and acidic residues" evidence="1">
    <location>
        <begin position="536"/>
        <end position="549"/>
    </location>
</feature>
<dbReference type="PANTHER" id="PTHR21567">
    <property type="entry name" value="CLASP"/>
    <property type="match status" value="1"/>
</dbReference>
<reference evidence="3" key="1">
    <citation type="journal article" date="2021" name="Sci. Rep.">
        <title>Diploid genomic architecture of Nitzschia inconspicua, an elite biomass production diatom.</title>
        <authorList>
            <person name="Oliver A."/>
            <person name="Podell S."/>
            <person name="Pinowska A."/>
            <person name="Traller J.C."/>
            <person name="Smith S.R."/>
            <person name="McClure R."/>
            <person name="Beliaev A."/>
            <person name="Bohutskyi P."/>
            <person name="Hill E.A."/>
            <person name="Rabines A."/>
            <person name="Zheng H."/>
            <person name="Allen L.Z."/>
            <person name="Kuo A."/>
            <person name="Grigoriev I.V."/>
            <person name="Allen A.E."/>
            <person name="Hazlebeck D."/>
            <person name="Allen E.E."/>
        </authorList>
    </citation>
    <scope>NUCLEOTIDE SEQUENCE</scope>
    <source>
        <strain evidence="3">Hildebrandi</strain>
    </source>
</reference>
<feature type="region of interest" description="Disordered" evidence="1">
    <location>
        <begin position="410"/>
        <end position="438"/>
    </location>
</feature>
<feature type="region of interest" description="Disordered" evidence="1">
    <location>
        <begin position="309"/>
        <end position="367"/>
    </location>
</feature>
<evidence type="ECO:0000256" key="1">
    <source>
        <dbReference type="SAM" id="MobiDB-lite"/>
    </source>
</evidence>
<dbReference type="AlphaFoldDB" id="A0A9K3LP35"/>
<evidence type="ECO:0000259" key="2">
    <source>
        <dbReference type="Pfam" id="PF12348"/>
    </source>
</evidence>
<evidence type="ECO:0000313" key="4">
    <source>
        <dbReference type="Proteomes" id="UP000693970"/>
    </source>
</evidence>
<dbReference type="EMBL" id="JAGRRH010000007">
    <property type="protein sequence ID" value="KAG7366034.1"/>
    <property type="molecule type" value="Genomic_DNA"/>
</dbReference>
<organism evidence="3 4">
    <name type="scientific">Nitzschia inconspicua</name>
    <dbReference type="NCBI Taxonomy" id="303405"/>
    <lineage>
        <taxon>Eukaryota</taxon>
        <taxon>Sar</taxon>
        <taxon>Stramenopiles</taxon>
        <taxon>Ochrophyta</taxon>
        <taxon>Bacillariophyta</taxon>
        <taxon>Bacillariophyceae</taxon>
        <taxon>Bacillariophycidae</taxon>
        <taxon>Bacillariales</taxon>
        <taxon>Bacillariaceae</taxon>
        <taxon>Nitzschia</taxon>
    </lineage>
</organism>
<feature type="region of interest" description="Disordered" evidence="1">
    <location>
        <begin position="525"/>
        <end position="562"/>
    </location>
</feature>
<evidence type="ECO:0000313" key="3">
    <source>
        <dbReference type="EMBL" id="KAG7366034.1"/>
    </source>
</evidence>
<keyword evidence="4" id="KW-1185">Reference proteome</keyword>
<comment type="caution">
    <text evidence="3">The sequence shown here is derived from an EMBL/GenBank/DDBJ whole genome shotgun (WGS) entry which is preliminary data.</text>
</comment>
<protein>
    <submittedName>
        <fullName evidence="3">CLASP N terminal-domain containing protein</fullName>
    </submittedName>
</protein>
<dbReference type="GO" id="GO:0008017">
    <property type="term" value="F:microtubule binding"/>
    <property type="evidence" value="ECO:0007669"/>
    <property type="project" value="TreeGrafter"/>
</dbReference>
<feature type="compositionally biased region" description="Low complexity" evidence="1">
    <location>
        <begin position="453"/>
        <end position="470"/>
    </location>
</feature>
<feature type="region of interest" description="Disordered" evidence="1">
    <location>
        <begin position="450"/>
        <end position="487"/>
    </location>
</feature>
<name>A0A9K3LP35_9STRA</name>
<sequence length="673" mass="74740">MFRSPDSRVSPRVSKHHITEGPIHDFTAIIEKTTPEDWQRRTSALQTLVSVIPSEDDQLYYHNNSNSYDDESNNNNNNNNTTNEQWYNSPPILRHLAIPLSELLKDPRSTVVKRTCEACEQLFDKCQVQARYLLKDIMPAIIQVHASTVAVIRQYVQTMVVHAIAIVPCKMTMPLWLDRLKHDKSRTVREACCLYLSKSIEEWSNLMEDGYLTKDIFHQVGTAFIKALRDASPQVRQQARKGLEVFYGLQPDVLDHLVSIHPELSRDLRTKKLLQRIQAGETVGADDVSVTSRVSRMSIASAPVRGVRSGTIVGTPSRLTTTTTTNRRRNNTNYNIGSAVGGISTNSTGQYRAKPPSMPPTSSSTYDIPTTIGVATTIMTTTTSAAVHSSSKPSNGLGPPQRIVANSYSIDSVQEESRRNGNDSNATETTLSNNLGTTTPASVLHLGVNDETPLLAPPSDNLPPLSSKLLNPDDDANRSFESVDTDMSELQPISNTTELRQVAKSRGMNGRRSSLLLRDRLMRRSASASIPEGNNENEHSSSVGDEHSVPHISTNNNNNNNTVRIDSSVTNMVEIAHLGADEIANHPQLPEHTKIAHQLLEAHKVHIDQVMEVLKVEMDALKDFELILLEDGPRRPTEEEVLEYFESLGLCLEQRTKAGQILQRKMDRISQGS</sequence>
<dbReference type="PANTHER" id="PTHR21567:SF9">
    <property type="entry name" value="CLIP-ASSOCIATING PROTEIN"/>
    <property type="match status" value="1"/>
</dbReference>
<dbReference type="OrthoDB" id="46159at2759"/>
<feature type="region of interest" description="Disordered" evidence="1">
    <location>
        <begin position="60"/>
        <end position="86"/>
    </location>
</feature>
<feature type="compositionally biased region" description="Low complexity" evidence="1">
    <location>
        <begin position="63"/>
        <end position="86"/>
    </location>
</feature>
<dbReference type="GO" id="GO:0000226">
    <property type="term" value="P:microtubule cytoskeleton organization"/>
    <property type="evidence" value="ECO:0007669"/>
    <property type="project" value="TreeGrafter"/>
</dbReference>
<dbReference type="Pfam" id="PF12348">
    <property type="entry name" value="CLASP_N"/>
    <property type="match status" value="1"/>
</dbReference>
<dbReference type="GO" id="GO:0005881">
    <property type="term" value="C:cytoplasmic microtubule"/>
    <property type="evidence" value="ECO:0007669"/>
    <property type="project" value="TreeGrafter"/>
</dbReference>
<proteinExistence type="predicted"/>
<feature type="compositionally biased region" description="Polar residues" evidence="1">
    <location>
        <begin position="422"/>
        <end position="438"/>
    </location>
</feature>
<accession>A0A9K3LP35</accession>
<dbReference type="Proteomes" id="UP000693970">
    <property type="component" value="Unassembled WGS sequence"/>
</dbReference>
<reference evidence="3" key="2">
    <citation type="submission" date="2021-04" db="EMBL/GenBank/DDBJ databases">
        <authorList>
            <person name="Podell S."/>
        </authorList>
    </citation>
    <scope>NUCLEOTIDE SEQUENCE</scope>
    <source>
        <strain evidence="3">Hildebrandi</strain>
    </source>
</reference>